<sequence length="264" mass="29123">MVVPRDTGRDGWDCVLRPIWREGEMVIKIKEAGPTNGVASRATDRHSFTTLVSPQLTRRQARSDVATRELGLTRSHTVAELRTPKINLTGMTGERPRPQLSRASTWCAMPKVSSRSMSRFSSISTSSLPMISNHTDGRADALVSASCDGLVERVSALRSLANNPRLKVSIVNGAPTISPRKSTLPFGLESTTSQRRHHRDSKKEVVVELSKHGYHSRSNSPTYRRLINAKEQLDVALCKKLRAVRQQLDGQTARENSAMNGDSG</sequence>
<protein>
    <submittedName>
        <fullName evidence="1">Uncharacterized protein</fullName>
    </submittedName>
</protein>
<reference evidence="2" key="1">
    <citation type="submission" date="2015-02" db="EMBL/GenBank/DDBJ databases">
        <title>Genome sequencing for Strongylocentrotus purpuratus.</title>
        <authorList>
            <person name="Murali S."/>
            <person name="Liu Y."/>
            <person name="Vee V."/>
            <person name="English A."/>
            <person name="Wang M."/>
            <person name="Skinner E."/>
            <person name="Han Y."/>
            <person name="Muzny D.M."/>
            <person name="Worley K.C."/>
            <person name="Gibbs R.A."/>
        </authorList>
    </citation>
    <scope>NUCLEOTIDE SEQUENCE</scope>
</reference>
<dbReference type="OrthoDB" id="10066337at2759"/>
<evidence type="ECO:0000313" key="2">
    <source>
        <dbReference type="Proteomes" id="UP000007110"/>
    </source>
</evidence>
<dbReference type="RefSeq" id="XP_030849934.1">
    <property type="nucleotide sequence ID" value="XM_030994074.1"/>
</dbReference>
<organism evidence="1 2">
    <name type="scientific">Strongylocentrotus purpuratus</name>
    <name type="common">Purple sea urchin</name>
    <dbReference type="NCBI Taxonomy" id="7668"/>
    <lineage>
        <taxon>Eukaryota</taxon>
        <taxon>Metazoa</taxon>
        <taxon>Echinodermata</taxon>
        <taxon>Eleutherozoa</taxon>
        <taxon>Echinozoa</taxon>
        <taxon>Echinoidea</taxon>
        <taxon>Euechinoidea</taxon>
        <taxon>Echinacea</taxon>
        <taxon>Camarodonta</taxon>
        <taxon>Echinidea</taxon>
        <taxon>Strongylocentrotidae</taxon>
        <taxon>Strongylocentrotus</taxon>
    </lineage>
</organism>
<reference evidence="1" key="2">
    <citation type="submission" date="2021-01" db="UniProtKB">
        <authorList>
            <consortium name="EnsemblMetazoa"/>
        </authorList>
    </citation>
    <scope>IDENTIFICATION</scope>
</reference>
<dbReference type="AlphaFoldDB" id="A0A7M7PFI1"/>
<dbReference type="GeneID" id="100889076"/>
<evidence type="ECO:0000313" key="1">
    <source>
        <dbReference type="EnsemblMetazoa" id="XP_030849934"/>
    </source>
</evidence>
<keyword evidence="2" id="KW-1185">Reference proteome</keyword>
<name>A0A7M7PFI1_STRPU</name>
<dbReference type="Proteomes" id="UP000007110">
    <property type="component" value="Unassembled WGS sequence"/>
</dbReference>
<accession>A0A7M7PFI1</accession>
<dbReference type="InParanoid" id="A0A7M7PFI1"/>
<dbReference type="KEGG" id="spu:100889076"/>
<dbReference type="EnsemblMetazoa" id="XM_030994074">
    <property type="protein sequence ID" value="XP_030849934"/>
    <property type="gene ID" value="LOC100889076"/>
</dbReference>
<proteinExistence type="predicted"/>